<evidence type="ECO:0000313" key="2">
    <source>
        <dbReference type="EMBL" id="GAA1219510.1"/>
    </source>
</evidence>
<dbReference type="Proteomes" id="UP001500037">
    <property type="component" value="Unassembled WGS sequence"/>
</dbReference>
<dbReference type="RefSeq" id="WP_344438943.1">
    <property type="nucleotide sequence ID" value="NZ_BAAALF010000006.1"/>
</dbReference>
<proteinExistence type="predicted"/>
<gene>
    <name evidence="2" type="ORF">GCM10009665_07000</name>
</gene>
<feature type="transmembrane region" description="Helical" evidence="1">
    <location>
        <begin position="21"/>
        <end position="50"/>
    </location>
</feature>
<organism evidence="2 3">
    <name type="scientific">Kitasatospora nipponensis</name>
    <dbReference type="NCBI Taxonomy" id="258049"/>
    <lineage>
        <taxon>Bacteria</taxon>
        <taxon>Bacillati</taxon>
        <taxon>Actinomycetota</taxon>
        <taxon>Actinomycetes</taxon>
        <taxon>Kitasatosporales</taxon>
        <taxon>Streptomycetaceae</taxon>
        <taxon>Kitasatospora</taxon>
    </lineage>
</organism>
<dbReference type="EMBL" id="BAAALF010000006">
    <property type="protein sequence ID" value="GAA1219510.1"/>
    <property type="molecule type" value="Genomic_DNA"/>
</dbReference>
<evidence type="ECO:0000256" key="1">
    <source>
        <dbReference type="SAM" id="Phobius"/>
    </source>
</evidence>
<keyword evidence="1" id="KW-1133">Transmembrane helix</keyword>
<accession>A0ABP4GIP6</accession>
<keyword evidence="1" id="KW-0472">Membrane</keyword>
<evidence type="ECO:0000313" key="3">
    <source>
        <dbReference type="Proteomes" id="UP001500037"/>
    </source>
</evidence>
<protein>
    <submittedName>
        <fullName evidence="2">Uncharacterized protein</fullName>
    </submittedName>
</protein>
<sequence>MRSPPWPSRSRDSWKGDARSAALDLAVALLLGAVALTVPAHWLLAVAVLWAGVGLRQGHLAVRARRAERSTGRG</sequence>
<keyword evidence="1" id="KW-0812">Transmembrane</keyword>
<comment type="caution">
    <text evidence="2">The sequence shown here is derived from an EMBL/GenBank/DDBJ whole genome shotgun (WGS) entry which is preliminary data.</text>
</comment>
<reference evidence="3" key="1">
    <citation type="journal article" date="2019" name="Int. J. Syst. Evol. Microbiol.">
        <title>The Global Catalogue of Microorganisms (GCM) 10K type strain sequencing project: providing services to taxonomists for standard genome sequencing and annotation.</title>
        <authorList>
            <consortium name="The Broad Institute Genomics Platform"/>
            <consortium name="The Broad Institute Genome Sequencing Center for Infectious Disease"/>
            <person name="Wu L."/>
            <person name="Ma J."/>
        </authorList>
    </citation>
    <scope>NUCLEOTIDE SEQUENCE [LARGE SCALE GENOMIC DNA]</scope>
    <source>
        <strain evidence="3">JCM 13004</strain>
    </source>
</reference>
<name>A0ABP4GIP6_9ACTN</name>
<keyword evidence="3" id="KW-1185">Reference proteome</keyword>